<keyword evidence="3 5" id="KW-0371">Homeobox</keyword>
<dbReference type="InterPro" id="IPR008422">
    <property type="entry name" value="KN_HD"/>
</dbReference>
<dbReference type="InterPro" id="IPR032453">
    <property type="entry name" value="PKNOX/Meis_N"/>
</dbReference>
<dbReference type="Pfam" id="PF16493">
    <property type="entry name" value="Meis_PKNOX_N"/>
    <property type="match status" value="1"/>
</dbReference>
<dbReference type="GeneID" id="110241110"/>
<proteinExistence type="inferred from homology"/>
<dbReference type="AlphaFoldDB" id="A0A913XD22"/>
<evidence type="ECO:0000313" key="8">
    <source>
        <dbReference type="Proteomes" id="UP000887567"/>
    </source>
</evidence>
<dbReference type="CDD" id="cd00086">
    <property type="entry name" value="homeodomain"/>
    <property type="match status" value="1"/>
</dbReference>
<evidence type="ECO:0000256" key="2">
    <source>
        <dbReference type="ARBA" id="ARBA00023125"/>
    </source>
</evidence>
<dbReference type="EnsemblMetazoa" id="XM_021046951.2">
    <property type="protein sequence ID" value="XP_020902610.1"/>
    <property type="gene ID" value="LOC110241110"/>
</dbReference>
<accession>A0A913XD22</accession>
<dbReference type="Pfam" id="PF05920">
    <property type="entry name" value="Homeobox_KN"/>
    <property type="match status" value="1"/>
</dbReference>
<dbReference type="Proteomes" id="UP000887567">
    <property type="component" value="Unplaced"/>
</dbReference>
<organism evidence="7 8">
    <name type="scientific">Exaiptasia diaphana</name>
    <name type="common">Tropical sea anemone</name>
    <name type="synonym">Aiptasia pulchella</name>
    <dbReference type="NCBI Taxonomy" id="2652724"/>
    <lineage>
        <taxon>Eukaryota</taxon>
        <taxon>Metazoa</taxon>
        <taxon>Cnidaria</taxon>
        <taxon>Anthozoa</taxon>
        <taxon>Hexacorallia</taxon>
        <taxon>Actiniaria</taxon>
        <taxon>Aiptasiidae</taxon>
        <taxon>Exaiptasia</taxon>
    </lineage>
</organism>
<evidence type="ECO:0000259" key="6">
    <source>
        <dbReference type="PROSITE" id="PS50071"/>
    </source>
</evidence>
<dbReference type="InterPro" id="IPR050224">
    <property type="entry name" value="TALE_homeobox"/>
</dbReference>
<dbReference type="FunFam" id="1.10.10.60:FF:000004">
    <property type="entry name" value="Meis2 homeobox isoform 2c"/>
    <property type="match status" value="1"/>
</dbReference>
<evidence type="ECO:0000256" key="3">
    <source>
        <dbReference type="ARBA" id="ARBA00023155"/>
    </source>
</evidence>
<evidence type="ECO:0000256" key="1">
    <source>
        <dbReference type="ARBA" id="ARBA00009661"/>
    </source>
</evidence>
<evidence type="ECO:0000256" key="5">
    <source>
        <dbReference type="PROSITE-ProRule" id="PRU00108"/>
    </source>
</evidence>
<dbReference type="OMA" id="ATQTNEC"/>
<comment type="subcellular location">
    <subcellularLocation>
        <location evidence="5">Nucleus</location>
    </subcellularLocation>
</comment>
<dbReference type="PROSITE" id="PS50071">
    <property type="entry name" value="HOMEOBOX_2"/>
    <property type="match status" value="1"/>
</dbReference>
<keyword evidence="2 5" id="KW-0238">DNA-binding</keyword>
<keyword evidence="4 5" id="KW-0539">Nucleus</keyword>
<dbReference type="RefSeq" id="XP_020902610.1">
    <property type="nucleotide sequence ID" value="XM_021046951.2"/>
</dbReference>
<keyword evidence="8" id="KW-1185">Reference proteome</keyword>
<evidence type="ECO:0000313" key="7">
    <source>
        <dbReference type="EnsemblMetazoa" id="XP_020902610.1"/>
    </source>
</evidence>
<dbReference type="SUPFAM" id="SSF46689">
    <property type="entry name" value="Homeodomain-like"/>
    <property type="match status" value="1"/>
</dbReference>
<comment type="similarity">
    <text evidence="1">Belongs to the TALE/MEIS homeobox family.</text>
</comment>
<dbReference type="GO" id="GO:0006355">
    <property type="term" value="P:regulation of DNA-templated transcription"/>
    <property type="evidence" value="ECO:0007669"/>
    <property type="project" value="InterPro"/>
</dbReference>
<dbReference type="GO" id="GO:0003677">
    <property type="term" value="F:DNA binding"/>
    <property type="evidence" value="ECO:0007669"/>
    <property type="project" value="UniProtKB-UniRule"/>
</dbReference>
<name>A0A913XD22_EXADI</name>
<dbReference type="Gene3D" id="1.10.10.60">
    <property type="entry name" value="Homeodomain-like"/>
    <property type="match status" value="1"/>
</dbReference>
<dbReference type="KEGG" id="epa:110241110"/>
<dbReference type="OrthoDB" id="10056939at2759"/>
<dbReference type="InterPro" id="IPR001356">
    <property type="entry name" value="HD"/>
</dbReference>
<dbReference type="SMART" id="SM00389">
    <property type="entry name" value="HOX"/>
    <property type="match status" value="1"/>
</dbReference>
<dbReference type="InterPro" id="IPR009057">
    <property type="entry name" value="Homeodomain-like_sf"/>
</dbReference>
<evidence type="ECO:0000256" key="4">
    <source>
        <dbReference type="ARBA" id="ARBA00023242"/>
    </source>
</evidence>
<dbReference type="GO" id="GO:0005634">
    <property type="term" value="C:nucleus"/>
    <property type="evidence" value="ECO:0007669"/>
    <property type="project" value="UniProtKB-SubCell"/>
</dbReference>
<reference evidence="7" key="1">
    <citation type="submission" date="2022-11" db="UniProtKB">
        <authorList>
            <consortium name="EnsemblMetazoa"/>
        </authorList>
    </citation>
    <scope>IDENTIFICATION</scope>
</reference>
<feature type="DNA-binding region" description="Homeobox" evidence="5">
    <location>
        <begin position="329"/>
        <end position="391"/>
    </location>
</feature>
<dbReference type="PANTHER" id="PTHR11850">
    <property type="entry name" value="HOMEOBOX PROTEIN TRANSCRIPTION FACTORS"/>
    <property type="match status" value="1"/>
</dbReference>
<feature type="domain" description="Homeobox" evidence="6">
    <location>
        <begin position="327"/>
        <end position="390"/>
    </location>
</feature>
<protein>
    <recommendedName>
        <fullName evidence="6">Homeobox domain-containing protein</fullName>
    </recommendedName>
</protein>
<sequence>MEQAPITNRVSSHSMLSTQQNIVVSSPFPGLQQSQEKLPPAYEEAHLAVQNLDGEKLAIYRHPLFPLLAMLLEKCELATQTNECPTSATFDNDIKNYIMQHNRDGKPFFTDDQELDNLIVKAIQVFRIHLLELEKVNELCKDFCQRYIACLKGKMQSDNLLRSPLSSTASFSSPTLGGVAQTVQQLPTSPPQQLFIQQQQQQQLTEQQVTYFTPAANPCSVAMATPPSGSVITPPVQQQVATSTTYVQQQQAPAVVVSSTPQTFVLTQIPPTQFTTPSSTVTTTAAAAASPTTPTSSMSAGSPLEIAVPVPIPLPTLDLDSPTETPEKKKAKRGVLPKQATNIMKTWLFSHSMHPYPTEDEKRAIAAQTDLTILQVNNWFINARRRILQPILDAGNPDAHKTKKSKIQSRPAQRFWPESLVPSQAVGTIPIAPNLLAGQQGIPPNSVQIQTLPSGTGSIAVPTLVNSGGTILSGTVQLPPNITLQQGSNIVIVTLPANASTVYTISTTSTPSTPSVQPTMATSSVTSNIETSTAENLILTSIQQASPNIHGSPLPTMVQNGNIMRGEYQLVGSPNQLTTTSTIAAATDNLVQTLTMENADVSSAVVN</sequence>